<evidence type="ECO:0000313" key="2">
    <source>
        <dbReference type="EMBL" id="EKM50818.1"/>
    </source>
</evidence>
<accession>K5VHV0</accession>
<dbReference type="HOGENOM" id="CLU_1054148_0_0_1"/>
<evidence type="ECO:0000256" key="1">
    <source>
        <dbReference type="SAM" id="MobiDB-lite"/>
    </source>
</evidence>
<dbReference type="EMBL" id="JH930478">
    <property type="protein sequence ID" value="EKM50818.1"/>
    <property type="molecule type" value="Genomic_DNA"/>
</dbReference>
<dbReference type="AlphaFoldDB" id="K5VHV0"/>
<reference evidence="2 3" key="1">
    <citation type="journal article" date="2012" name="BMC Genomics">
        <title>Comparative genomics of the white-rot fungi, Phanerochaete carnosa and P. chrysosporium, to elucidate the genetic basis of the distinct wood types they colonize.</title>
        <authorList>
            <person name="Suzuki H."/>
            <person name="MacDonald J."/>
            <person name="Syed K."/>
            <person name="Salamov A."/>
            <person name="Hori C."/>
            <person name="Aerts A."/>
            <person name="Henrissat B."/>
            <person name="Wiebenga A."/>
            <person name="vanKuyk P.A."/>
            <person name="Barry K."/>
            <person name="Lindquist E."/>
            <person name="LaButti K."/>
            <person name="Lapidus A."/>
            <person name="Lucas S."/>
            <person name="Coutinho P."/>
            <person name="Gong Y."/>
            <person name="Samejima M."/>
            <person name="Mahadevan R."/>
            <person name="Abou-Zaid M."/>
            <person name="de Vries R.P."/>
            <person name="Igarashi K."/>
            <person name="Yadav J.S."/>
            <person name="Grigoriev I.V."/>
            <person name="Master E.R."/>
        </authorList>
    </citation>
    <scope>NUCLEOTIDE SEQUENCE [LARGE SCALE GENOMIC DNA]</scope>
    <source>
        <strain evidence="2 3">HHB-10118-sp</strain>
    </source>
</reference>
<name>K5VHV0_PHACS</name>
<feature type="compositionally biased region" description="Polar residues" evidence="1">
    <location>
        <begin position="249"/>
        <end position="264"/>
    </location>
</feature>
<dbReference type="STRING" id="650164.K5VHV0"/>
<dbReference type="OrthoDB" id="427280at2759"/>
<dbReference type="RefSeq" id="XP_007401078.1">
    <property type="nucleotide sequence ID" value="XM_007401016.1"/>
</dbReference>
<evidence type="ECO:0000313" key="3">
    <source>
        <dbReference type="Proteomes" id="UP000008370"/>
    </source>
</evidence>
<dbReference type="KEGG" id="pco:PHACADRAFT_264329"/>
<organism evidence="2 3">
    <name type="scientific">Phanerochaete carnosa (strain HHB-10118-sp)</name>
    <name type="common">White-rot fungus</name>
    <name type="synonym">Peniophora carnosa</name>
    <dbReference type="NCBI Taxonomy" id="650164"/>
    <lineage>
        <taxon>Eukaryota</taxon>
        <taxon>Fungi</taxon>
        <taxon>Dikarya</taxon>
        <taxon>Basidiomycota</taxon>
        <taxon>Agaricomycotina</taxon>
        <taxon>Agaricomycetes</taxon>
        <taxon>Polyporales</taxon>
        <taxon>Phanerochaetaceae</taxon>
        <taxon>Phanerochaete</taxon>
    </lineage>
</organism>
<proteinExistence type="predicted"/>
<dbReference type="GeneID" id="18918789"/>
<dbReference type="InParanoid" id="K5VHV0"/>
<gene>
    <name evidence="2" type="ORF">PHACADRAFT_264329</name>
</gene>
<keyword evidence="3" id="KW-1185">Reference proteome</keyword>
<sequence>MLPPCHGSHQDRPLPRFRLLGKRKPFLDPEPGCKFVMSEDGEGLQIGRANEGDSYFNITLSYTQEDVRNAKVALGVGFCPDVNIDARFVSAVFRVTFWYYDAQERRLPLKIRELYPTDLREDEADVHIGRGSERSASLNLGYSSASVGSTATSSKSAEYTRKTYAQVRGQGIHGNVAEWTFQENKAEPGRRGLKPQYDLSVTLQQIATTRLVCMEFWSKAVLVKGKNLVGATITLPIGTAEKPHERNLDLSNGVSNSVHSPQLS</sequence>
<dbReference type="Proteomes" id="UP000008370">
    <property type="component" value="Unassembled WGS sequence"/>
</dbReference>
<feature type="region of interest" description="Disordered" evidence="1">
    <location>
        <begin position="244"/>
        <end position="264"/>
    </location>
</feature>
<protein>
    <submittedName>
        <fullName evidence="2">Uncharacterized protein</fullName>
    </submittedName>
</protein>